<evidence type="ECO:0000313" key="2">
    <source>
        <dbReference type="Proteomes" id="UP000610456"/>
    </source>
</evidence>
<reference evidence="1" key="1">
    <citation type="journal article" date="2014" name="Int. J. Syst. Evol. Microbiol.">
        <title>Complete genome sequence of Corynebacterium casei LMG S-19264T (=DSM 44701T), isolated from a smear-ripened cheese.</title>
        <authorList>
            <consortium name="US DOE Joint Genome Institute (JGI-PGF)"/>
            <person name="Walter F."/>
            <person name="Albersmeier A."/>
            <person name="Kalinowski J."/>
            <person name="Ruckert C."/>
        </authorList>
    </citation>
    <scope>NUCLEOTIDE SEQUENCE</scope>
    <source>
        <strain evidence="1">KCTC 12719</strain>
    </source>
</reference>
<name>A0A918S7A8_9FLAO</name>
<gene>
    <name evidence="1" type="ORF">GCM10007103_06980</name>
</gene>
<sequence>MEKTAQKINKILKGNDKATPKAKAKARYIVKNFTANLEKYEKQEEILGNRSSYSKTDPDATFMRMKEDHMKNGQLKPGYNVQISSEDPITPYIRILMISTL</sequence>
<protein>
    <recommendedName>
        <fullName evidence="3">Transposase</fullName>
    </recommendedName>
</protein>
<dbReference type="EMBL" id="BMXB01000001">
    <property type="protein sequence ID" value="GHA28068.1"/>
    <property type="molecule type" value="Genomic_DNA"/>
</dbReference>
<accession>A0A918S7A8</accession>
<reference evidence="1" key="2">
    <citation type="submission" date="2020-09" db="EMBL/GenBank/DDBJ databases">
        <authorList>
            <person name="Sun Q."/>
            <person name="Kim S."/>
        </authorList>
    </citation>
    <scope>NUCLEOTIDE SEQUENCE</scope>
    <source>
        <strain evidence="1">KCTC 12719</strain>
    </source>
</reference>
<comment type="caution">
    <text evidence="1">The sequence shown here is derived from an EMBL/GenBank/DDBJ whole genome shotgun (WGS) entry which is preliminary data.</text>
</comment>
<evidence type="ECO:0000313" key="1">
    <source>
        <dbReference type="EMBL" id="GHA28068.1"/>
    </source>
</evidence>
<dbReference type="Proteomes" id="UP000610456">
    <property type="component" value="Unassembled WGS sequence"/>
</dbReference>
<keyword evidence="2" id="KW-1185">Reference proteome</keyword>
<evidence type="ECO:0008006" key="3">
    <source>
        <dbReference type="Google" id="ProtNLM"/>
    </source>
</evidence>
<proteinExistence type="predicted"/>
<organism evidence="1 2">
    <name type="scientific">Salinimicrobium marinum</name>
    <dbReference type="NCBI Taxonomy" id="680283"/>
    <lineage>
        <taxon>Bacteria</taxon>
        <taxon>Pseudomonadati</taxon>
        <taxon>Bacteroidota</taxon>
        <taxon>Flavobacteriia</taxon>
        <taxon>Flavobacteriales</taxon>
        <taxon>Flavobacteriaceae</taxon>
        <taxon>Salinimicrobium</taxon>
    </lineage>
</organism>
<dbReference type="AlphaFoldDB" id="A0A918S7A8"/>